<proteinExistence type="predicted"/>
<evidence type="ECO:0000313" key="2">
    <source>
        <dbReference type="EMBL" id="ROS44533.1"/>
    </source>
</evidence>
<dbReference type="RefSeq" id="WP_123686494.1">
    <property type="nucleotide sequence ID" value="NZ_RKHY01000001.1"/>
</dbReference>
<dbReference type="GeneID" id="301848221"/>
<dbReference type="InterPro" id="IPR000073">
    <property type="entry name" value="AB_hydrolase_1"/>
</dbReference>
<protein>
    <submittedName>
        <fullName evidence="2">Alpha-beta hydrolase superfamily lysophospholipase</fullName>
    </submittedName>
</protein>
<dbReference type="InterPro" id="IPR029058">
    <property type="entry name" value="AB_hydrolase_fold"/>
</dbReference>
<dbReference type="GO" id="GO:0016787">
    <property type="term" value="F:hydrolase activity"/>
    <property type="evidence" value="ECO:0007669"/>
    <property type="project" value="UniProtKB-KW"/>
</dbReference>
<dbReference type="PANTHER" id="PTHR43194">
    <property type="entry name" value="HYDROLASE ALPHA/BETA FOLD FAMILY"/>
    <property type="match status" value="1"/>
</dbReference>
<keyword evidence="2" id="KW-0378">Hydrolase</keyword>
<comment type="caution">
    <text evidence="2">The sequence shown here is derived from an EMBL/GenBank/DDBJ whole genome shotgun (WGS) entry which is preliminary data.</text>
</comment>
<dbReference type="PANTHER" id="PTHR43194:SF2">
    <property type="entry name" value="PEROXISOMAL MEMBRANE PROTEIN LPX1"/>
    <property type="match status" value="1"/>
</dbReference>
<feature type="domain" description="AB hydrolase-1" evidence="1">
    <location>
        <begin position="6"/>
        <end position="253"/>
    </location>
</feature>
<dbReference type="EMBL" id="RKHY01000001">
    <property type="protein sequence ID" value="ROS44533.1"/>
    <property type="molecule type" value="Genomic_DNA"/>
</dbReference>
<dbReference type="SUPFAM" id="SSF53474">
    <property type="entry name" value="alpha/beta-Hydrolases"/>
    <property type="match status" value="1"/>
</dbReference>
<evidence type="ECO:0000259" key="1">
    <source>
        <dbReference type="Pfam" id="PF12697"/>
    </source>
</evidence>
<dbReference type="AlphaFoldDB" id="A0A3N2H6K7"/>
<organism evidence="2 3">
    <name type="scientific">Amycolatopsis thermoflava</name>
    <dbReference type="NCBI Taxonomy" id="84480"/>
    <lineage>
        <taxon>Bacteria</taxon>
        <taxon>Bacillati</taxon>
        <taxon>Actinomycetota</taxon>
        <taxon>Actinomycetes</taxon>
        <taxon>Pseudonocardiales</taxon>
        <taxon>Pseudonocardiaceae</taxon>
        <taxon>Amycolatopsis</taxon>
        <taxon>Amycolatopsis methanolica group</taxon>
    </lineage>
</organism>
<name>A0A3N2H6K7_9PSEU</name>
<evidence type="ECO:0000313" key="3">
    <source>
        <dbReference type="Proteomes" id="UP000274843"/>
    </source>
</evidence>
<dbReference type="Proteomes" id="UP000274843">
    <property type="component" value="Unassembled WGS sequence"/>
</dbReference>
<dbReference type="InterPro" id="IPR050228">
    <property type="entry name" value="Carboxylesterase_BioH"/>
</dbReference>
<gene>
    <name evidence="2" type="ORF">EDD35_6978</name>
</gene>
<reference evidence="2 3" key="1">
    <citation type="submission" date="2018-11" db="EMBL/GenBank/DDBJ databases">
        <title>Sequencing the genomes of 1000 actinobacteria strains.</title>
        <authorList>
            <person name="Klenk H.-P."/>
        </authorList>
    </citation>
    <scope>NUCLEOTIDE SEQUENCE [LARGE SCALE GENOMIC DNA]</scope>
    <source>
        <strain evidence="2 3">DSM 44348</strain>
    </source>
</reference>
<dbReference type="Gene3D" id="3.40.50.1820">
    <property type="entry name" value="alpha/beta hydrolase"/>
    <property type="match status" value="1"/>
</dbReference>
<sequence>MTTTPVVFIHGLWLHASSWQPWADLFAANGYSPLMPGWPGEEPTVEAARANPEAVAGYGIDDVTEHYRGIITALPTAPVLIGHSFGGLIVQKLLGEGHGRAAVAIDPAQIKGVKPLPFAQLRSGFPVLGNPANKKRAVSLTAKQFRYGFGNAISEEESNRLYEAHTIPSPGRPLFEAAFANFTKNSPAKVNTGNGERGPLLLMSGQADRTVPDVVTRAAFKLYGDSTAITELKQFPGRGHSLVLDSGWRAVADSALGWLARQNVQGA</sequence>
<keyword evidence="3" id="KW-1185">Reference proteome</keyword>
<dbReference type="Pfam" id="PF12697">
    <property type="entry name" value="Abhydrolase_6"/>
    <property type="match status" value="1"/>
</dbReference>
<accession>A0A3N2H6K7</accession>